<evidence type="ECO:0000313" key="9">
    <source>
        <dbReference type="EMBL" id="ABJ98790.1"/>
    </source>
</evidence>
<dbReference type="AlphaFoldDB" id="A0FLI5"/>
<feature type="domain" description="Flagellin N-terminal" evidence="5">
    <location>
        <begin position="5"/>
        <end position="143"/>
    </location>
</feature>
<dbReference type="GO" id="GO:0009288">
    <property type="term" value="C:bacterial-type flagellum"/>
    <property type="evidence" value="ECO:0007669"/>
    <property type="project" value="UniProtKB-SubCell"/>
</dbReference>
<dbReference type="InterPro" id="IPR001492">
    <property type="entry name" value="Flagellin"/>
</dbReference>
<dbReference type="InterPro" id="IPR049365">
    <property type="entry name" value="FLIC_barrel"/>
</dbReference>
<evidence type="ECO:0000259" key="8">
    <source>
        <dbReference type="Pfam" id="PF21504"/>
    </source>
</evidence>
<evidence type="ECO:0000259" key="6">
    <source>
        <dbReference type="Pfam" id="PF00700"/>
    </source>
</evidence>
<gene>
    <name evidence="9" type="primary">fliC</name>
</gene>
<feature type="domain" description="Flagellin D3" evidence="7">
    <location>
        <begin position="193"/>
        <end position="277"/>
    </location>
</feature>
<keyword evidence="2 4" id="KW-0964">Secreted</keyword>
<organism evidence="9">
    <name type="scientific">Salmonella typhimurium</name>
    <dbReference type="NCBI Taxonomy" id="90371"/>
    <lineage>
        <taxon>Bacteria</taxon>
        <taxon>Pseudomonadati</taxon>
        <taxon>Pseudomonadota</taxon>
        <taxon>Gammaproteobacteria</taxon>
        <taxon>Enterobacterales</taxon>
        <taxon>Enterobacteriaceae</taxon>
        <taxon>Salmonella</taxon>
    </lineage>
</organism>
<reference evidence="9" key="1">
    <citation type="submission" date="2006-10" db="EMBL/GenBank/DDBJ databases">
        <authorList>
            <person name="Malapaka V.R."/>
            <person name="Adebayo L.O."/>
            <person name="Tripp B.C."/>
        </authorList>
    </citation>
    <scope>NUCLEOTIDE SEQUENCE</scope>
</reference>
<feature type="domain" description="Flagellin C-terminal" evidence="6">
    <location>
        <begin position="387"/>
        <end position="472"/>
    </location>
</feature>
<comment type="subcellular location">
    <subcellularLocation>
        <location evidence="4">Secreted</location>
    </subcellularLocation>
    <subcellularLocation>
        <location evidence="4">Bacterial flagellum</location>
    </subcellularLocation>
</comment>
<dbReference type="GO" id="GO:0005198">
    <property type="term" value="F:structural molecule activity"/>
    <property type="evidence" value="ECO:0007669"/>
    <property type="project" value="UniProtKB-UniRule"/>
</dbReference>
<evidence type="ECO:0000259" key="5">
    <source>
        <dbReference type="Pfam" id="PF00669"/>
    </source>
</evidence>
<dbReference type="EMBL" id="EF057761">
    <property type="protein sequence ID" value="ABJ98790.1"/>
    <property type="molecule type" value="Genomic_DNA"/>
</dbReference>
<keyword evidence="9" id="KW-0282">Flagellum</keyword>
<dbReference type="SUPFAM" id="SSF64518">
    <property type="entry name" value="Phase 1 flagellin"/>
    <property type="match status" value="1"/>
</dbReference>
<dbReference type="Gene3D" id="1.20.1330.10">
    <property type="entry name" value="f41 fragment of flagellin, N-terminal domain"/>
    <property type="match status" value="1"/>
</dbReference>
<keyword evidence="3 4" id="KW-0975">Bacterial flagellum</keyword>
<dbReference type="Pfam" id="PF00700">
    <property type="entry name" value="Flagellin_C"/>
    <property type="match status" value="1"/>
</dbReference>
<dbReference type="GO" id="GO:0005576">
    <property type="term" value="C:extracellular region"/>
    <property type="evidence" value="ECO:0007669"/>
    <property type="project" value="UniProtKB-SubCell"/>
</dbReference>
<protein>
    <recommendedName>
        <fullName evidence="4">Flagellin</fullName>
    </recommendedName>
</protein>
<dbReference type="Pfam" id="PF00669">
    <property type="entry name" value="Flagellin_N"/>
    <property type="match status" value="1"/>
</dbReference>
<keyword evidence="9" id="KW-0969">Cilium</keyword>
<dbReference type="InterPro" id="IPR001029">
    <property type="entry name" value="Flagellin_N"/>
</dbReference>
<evidence type="ECO:0000259" key="7">
    <source>
        <dbReference type="Pfam" id="PF08884"/>
    </source>
</evidence>
<keyword evidence="9" id="KW-0966">Cell projection</keyword>
<dbReference type="Gene3D" id="2.170.280.10">
    <property type="entry name" value="f41 fragment of flagellin, middle domain"/>
    <property type="match status" value="1"/>
</dbReference>
<dbReference type="Pfam" id="PF08884">
    <property type="entry name" value="Flagellin_D3"/>
    <property type="match status" value="1"/>
</dbReference>
<dbReference type="Pfam" id="PF21504">
    <property type="entry name" value="FLIC_barrel"/>
    <property type="match status" value="1"/>
</dbReference>
<reference evidence="9" key="2">
    <citation type="journal article" date="2007" name="J. Mol. Biol.">
        <title>A deletion variant study of the functional role of the Salmonella flagellin hypervariable domain region in motility.</title>
        <authorList>
            <person name="Malapaka R.R."/>
            <person name="Adebayo L.O."/>
            <person name="Tripp B.C."/>
        </authorList>
    </citation>
    <scope>NUCLEOTIDE SEQUENCE</scope>
</reference>
<dbReference type="PANTHER" id="PTHR42792:SF2">
    <property type="entry name" value="FLAGELLIN"/>
    <property type="match status" value="1"/>
</dbReference>
<name>A0FLI5_SALTM</name>
<dbReference type="Gene3D" id="1.20.120.340">
    <property type="entry name" value="Flagellar protein FliS"/>
    <property type="match status" value="1"/>
</dbReference>
<evidence type="ECO:0000256" key="4">
    <source>
        <dbReference type="RuleBase" id="RU362073"/>
    </source>
</evidence>
<evidence type="ECO:0000256" key="1">
    <source>
        <dbReference type="ARBA" id="ARBA00005709"/>
    </source>
</evidence>
<comment type="similarity">
    <text evidence="1 4">Belongs to the bacterial flagellin family.</text>
</comment>
<comment type="function">
    <text evidence="4">Flagellin is the subunit protein which polymerizes to form the filaments of bacterial flagella.</text>
</comment>
<proteinExistence type="inferred from homology"/>
<evidence type="ECO:0000256" key="3">
    <source>
        <dbReference type="ARBA" id="ARBA00023143"/>
    </source>
</evidence>
<dbReference type="Gene3D" id="6.10.280.190">
    <property type="match status" value="1"/>
</dbReference>
<feature type="domain" description="Flagellin barrel" evidence="8">
    <location>
        <begin position="325"/>
        <end position="368"/>
    </location>
</feature>
<dbReference type="InterPro" id="IPR046358">
    <property type="entry name" value="Flagellin_C"/>
</dbReference>
<sequence length="473" mass="49416">MAQVINTNSLSLLTQNNLNKSQSALGTAIERLSSGLRINSAKDDAAGQAIANRFTANIKGLTQASRNANDGISIAQTTEGALNEINNNLQRVRELAVQSANSTNSQSDLDSIQAEITQRLNEIDRVSGQTQFNGVKVLAQDNTLTIQVGANDGETIDIDLKQINSQTLGLDTLNVQQKYKVSDTAATVTGYADTTIALDNSTFKASATGLGGTDQKIDGDLKFDDTTGKYYAKVTVTGGTGKDGYYEVSVDKTNGEVTLAGGATSPLTGGLPATATEGVTGTASVVKMSYTDNNGKTIDGGLAVKVGDDYYSATQNKDGSISINTTKYTADDGTSKTALNKLGGADGKTEVVSIGGKTYAASKAEGHNFKAQPDLAEAAATTTENPLQKIDAALAQVDTLRSDLGAVQNRFNSAITNLGNTVNNLTSARSRIEDSDYATEVSNMSRAQILQQAGTSVLAQANQVPQNVLSLLR</sequence>
<dbReference type="PRINTS" id="PR00207">
    <property type="entry name" value="FLAGELLIN"/>
</dbReference>
<accession>A0FLI5</accession>
<dbReference type="InterPro" id="IPR014981">
    <property type="entry name" value="Flagellin_D3"/>
</dbReference>
<dbReference type="PANTHER" id="PTHR42792">
    <property type="entry name" value="FLAGELLIN"/>
    <property type="match status" value="1"/>
</dbReference>
<evidence type="ECO:0000256" key="2">
    <source>
        <dbReference type="ARBA" id="ARBA00022525"/>
    </source>
</evidence>